<dbReference type="InterPro" id="IPR050324">
    <property type="entry name" value="CDP-alcohol_PTase-I"/>
</dbReference>
<keyword evidence="10" id="KW-1208">Phospholipid metabolism</keyword>
<evidence type="ECO:0000256" key="12">
    <source>
        <dbReference type="RuleBase" id="RU003750"/>
    </source>
</evidence>
<comment type="similarity">
    <text evidence="2 12">Belongs to the CDP-alcohol phosphatidyltransferase class-I family.</text>
</comment>
<dbReference type="Pfam" id="PF01066">
    <property type="entry name" value="CDP-OH_P_transf"/>
    <property type="match status" value="1"/>
</dbReference>
<dbReference type="InterPro" id="IPR043130">
    <property type="entry name" value="CDP-OH_PTrfase_TM_dom"/>
</dbReference>
<dbReference type="KEGG" id="mss:MSU_0466"/>
<protein>
    <recommendedName>
        <fullName evidence="11">CDP-diacylglycerol--glycerol-3-phosphate 3-phosphatidyltransferase</fullName>
        <ecNumber evidence="11">2.7.8.5</ecNumber>
    </recommendedName>
</protein>
<dbReference type="EC" id="2.7.8.5" evidence="11"/>
<evidence type="ECO:0000313" key="14">
    <source>
        <dbReference type="EMBL" id="ADX98002.1"/>
    </source>
</evidence>
<evidence type="ECO:0000256" key="3">
    <source>
        <dbReference type="ARBA" id="ARBA00022516"/>
    </source>
</evidence>
<proteinExistence type="inferred from homology"/>
<feature type="transmembrane region" description="Helical" evidence="13">
    <location>
        <begin position="6"/>
        <end position="25"/>
    </location>
</feature>
<evidence type="ECO:0000256" key="8">
    <source>
        <dbReference type="ARBA" id="ARBA00023136"/>
    </source>
</evidence>
<gene>
    <name evidence="14" type="primary">pgsA</name>
    <name evidence="14" type="ordered locus">MSU_0466</name>
</gene>
<evidence type="ECO:0000256" key="2">
    <source>
        <dbReference type="ARBA" id="ARBA00010441"/>
    </source>
</evidence>
<dbReference type="InterPro" id="IPR004570">
    <property type="entry name" value="Phosphatidylglycerol_P_synth"/>
</dbReference>
<keyword evidence="6 13" id="KW-1133">Transmembrane helix</keyword>
<dbReference type="PANTHER" id="PTHR14269:SF62">
    <property type="entry name" value="CDP-DIACYLGLYCEROL--GLYCEROL-3-PHOSPHATE 3-PHOSPHATIDYLTRANSFERASE 1, CHLOROPLASTIC"/>
    <property type="match status" value="1"/>
</dbReference>
<dbReference type="Gene3D" id="1.20.120.1760">
    <property type="match status" value="1"/>
</dbReference>
<dbReference type="PROSITE" id="PS00379">
    <property type="entry name" value="CDP_ALCOHOL_P_TRANSF"/>
    <property type="match status" value="1"/>
</dbReference>
<dbReference type="AlphaFoldDB" id="F0QR82"/>
<keyword evidence="7" id="KW-0443">Lipid metabolism</keyword>
<evidence type="ECO:0000256" key="1">
    <source>
        <dbReference type="ARBA" id="ARBA00004141"/>
    </source>
</evidence>
<keyword evidence="4 12" id="KW-0808">Transferase</keyword>
<organism evidence="14 15">
    <name type="scientific">Mycoplasma suis (strain Illinois)</name>
    <dbReference type="NCBI Taxonomy" id="768700"/>
    <lineage>
        <taxon>Bacteria</taxon>
        <taxon>Bacillati</taxon>
        <taxon>Mycoplasmatota</taxon>
        <taxon>Mollicutes</taxon>
        <taxon>Mycoplasmataceae</taxon>
        <taxon>Mycoplasma</taxon>
    </lineage>
</organism>
<evidence type="ECO:0000256" key="5">
    <source>
        <dbReference type="ARBA" id="ARBA00022692"/>
    </source>
</evidence>
<dbReference type="EMBL" id="CP002525">
    <property type="protein sequence ID" value="ADX98002.1"/>
    <property type="molecule type" value="Genomic_DNA"/>
</dbReference>
<dbReference type="GO" id="GO:0008444">
    <property type="term" value="F:CDP-diacylglycerol-glycerol-3-phosphate 3-phosphatidyltransferase activity"/>
    <property type="evidence" value="ECO:0007669"/>
    <property type="project" value="UniProtKB-UniRule"/>
</dbReference>
<dbReference type="HOGENOM" id="CLU_051314_2_3_14"/>
<keyword evidence="5 13" id="KW-0812">Transmembrane</keyword>
<evidence type="ECO:0000256" key="11">
    <source>
        <dbReference type="NCBIfam" id="TIGR00560"/>
    </source>
</evidence>
<dbReference type="PIRSF" id="PIRSF000847">
    <property type="entry name" value="Phos_ph_gly_syn"/>
    <property type="match status" value="1"/>
</dbReference>
<keyword evidence="9" id="KW-0594">Phospholipid biosynthesis</keyword>
<keyword evidence="8 13" id="KW-0472">Membrane</keyword>
<evidence type="ECO:0000256" key="9">
    <source>
        <dbReference type="ARBA" id="ARBA00023209"/>
    </source>
</evidence>
<evidence type="ECO:0000313" key="15">
    <source>
        <dbReference type="Proteomes" id="UP000007484"/>
    </source>
</evidence>
<evidence type="ECO:0000256" key="13">
    <source>
        <dbReference type="SAM" id="Phobius"/>
    </source>
</evidence>
<evidence type="ECO:0000256" key="10">
    <source>
        <dbReference type="ARBA" id="ARBA00023264"/>
    </source>
</evidence>
<evidence type="ECO:0000256" key="4">
    <source>
        <dbReference type="ARBA" id="ARBA00022679"/>
    </source>
</evidence>
<dbReference type="Proteomes" id="UP000007484">
    <property type="component" value="Chromosome"/>
</dbReference>
<comment type="subcellular location">
    <subcellularLocation>
        <location evidence="1">Membrane</location>
        <topology evidence="1">Multi-pass membrane protein</topology>
    </subcellularLocation>
</comment>
<feature type="transmembrane region" description="Helical" evidence="13">
    <location>
        <begin position="37"/>
        <end position="56"/>
    </location>
</feature>
<dbReference type="GO" id="GO:0046474">
    <property type="term" value="P:glycerophospholipid biosynthetic process"/>
    <property type="evidence" value="ECO:0007669"/>
    <property type="project" value="TreeGrafter"/>
</dbReference>
<dbReference type="NCBIfam" id="TIGR00560">
    <property type="entry name" value="pgsA"/>
    <property type="match status" value="1"/>
</dbReference>
<evidence type="ECO:0000256" key="6">
    <source>
        <dbReference type="ARBA" id="ARBA00022989"/>
    </source>
</evidence>
<dbReference type="PANTHER" id="PTHR14269">
    <property type="entry name" value="CDP-DIACYLGLYCEROL--GLYCEROL-3-PHOSPHATE 3-PHOSPHATIDYLTRANSFERASE-RELATED"/>
    <property type="match status" value="1"/>
</dbReference>
<dbReference type="InterPro" id="IPR048254">
    <property type="entry name" value="CDP_ALCOHOL_P_TRANSF_CS"/>
</dbReference>
<keyword evidence="3" id="KW-0444">Lipid biosynthesis</keyword>
<evidence type="ECO:0000256" key="7">
    <source>
        <dbReference type="ARBA" id="ARBA00023098"/>
    </source>
</evidence>
<dbReference type="GO" id="GO:0016020">
    <property type="term" value="C:membrane"/>
    <property type="evidence" value="ECO:0007669"/>
    <property type="project" value="UniProtKB-SubCell"/>
</dbReference>
<sequence>MPNLLTISRFVLGFLSVLFYAISICTELNGGQETSLLFSKPLFTLGFITLIVSLVTDYFDGHLARKWNCTSNFGKLYDPLADKLIVSAFLILFASKSFMHWIIPFLSIMREIIIEGVRYKLKKIYVILQASNTAKYKTAIQFIAVILTYLFFSYRSEWGNILFLPSLLFSFHSLAKYLQVYWKYY</sequence>
<reference evidence="14 15" key="1">
    <citation type="journal article" date="2011" name="J. Bacteriol.">
        <title>Complete genome sequences of two hemotropic Mycoplasmas, Mycoplasma haemofelis strain Ohio2 and Mycoplasma suis strain Illinois.</title>
        <authorList>
            <person name="Messick J.B."/>
            <person name="Santos A.P."/>
            <person name="Guimaraes A.M."/>
        </authorList>
    </citation>
    <scope>NUCLEOTIDE SEQUENCE [LARGE SCALE GENOMIC DNA]</scope>
    <source>
        <strain evidence="14 15">Illinois</strain>
    </source>
</reference>
<feature type="transmembrane region" description="Helical" evidence="13">
    <location>
        <begin position="84"/>
        <end position="113"/>
    </location>
</feature>
<accession>F0QR82</accession>
<name>F0QR82_MYCSL</name>
<dbReference type="InterPro" id="IPR000462">
    <property type="entry name" value="CDP-OH_P_trans"/>
</dbReference>
<keyword evidence="15" id="KW-1185">Reference proteome</keyword>
<dbReference type="STRING" id="768700.MSU_0466"/>